<accession>A0ABT1SPI0</accession>
<dbReference type="EMBL" id="JANGEW010000002">
    <property type="protein sequence ID" value="MCQ5341739.1"/>
    <property type="molecule type" value="Genomic_DNA"/>
</dbReference>
<gene>
    <name evidence="1" type="ORF">NE675_01640</name>
</gene>
<proteinExistence type="predicted"/>
<evidence type="ECO:0000313" key="1">
    <source>
        <dbReference type="EMBL" id="MCQ5341739.1"/>
    </source>
</evidence>
<dbReference type="RefSeq" id="WP_062411716.1">
    <property type="nucleotide sequence ID" value="NZ_JAJCIO010000002.1"/>
</dbReference>
<reference evidence="1 2" key="1">
    <citation type="submission" date="2022-06" db="EMBL/GenBank/DDBJ databases">
        <title>Isolation of gut microbiota from human fecal samples.</title>
        <authorList>
            <person name="Pamer E.G."/>
            <person name="Barat B."/>
            <person name="Waligurski E."/>
            <person name="Medina S."/>
            <person name="Paddock L."/>
            <person name="Mostad J."/>
        </authorList>
    </citation>
    <scope>NUCLEOTIDE SEQUENCE [LARGE SCALE GENOMIC DNA]</scope>
    <source>
        <strain evidence="1 2">DFI.1.1</strain>
    </source>
</reference>
<protein>
    <recommendedName>
        <fullName evidence="3">Antitoxin SocA-like Panacea domain-containing protein</fullName>
    </recommendedName>
</protein>
<evidence type="ECO:0008006" key="3">
    <source>
        <dbReference type="Google" id="ProtNLM"/>
    </source>
</evidence>
<organism evidence="1 2">
    <name type="scientific">Megasphaera massiliensis</name>
    <dbReference type="NCBI Taxonomy" id="1232428"/>
    <lineage>
        <taxon>Bacteria</taxon>
        <taxon>Bacillati</taxon>
        <taxon>Bacillota</taxon>
        <taxon>Negativicutes</taxon>
        <taxon>Veillonellales</taxon>
        <taxon>Veillonellaceae</taxon>
        <taxon>Megasphaera</taxon>
    </lineage>
</organism>
<name>A0ABT1SPI0_9FIRM</name>
<sequence length="172" mass="20002">MDDIKAIERYLIGRYLQETDISLAEVPQRRDAFLYLAQREELAVMGCPLYQTEILAGNNGPVFPALPTRTEEEIQKLTLDCLQGMRVVYKGCLFPQVSPEGMNRVQNVVITYKDVPDDALQEMVVNQISWQQARKSGRPYNLEDIRQDARRIRPYDNAWDMYYDETYPGMEI</sequence>
<comment type="caution">
    <text evidence="1">The sequence shown here is derived from an EMBL/GenBank/DDBJ whole genome shotgun (WGS) entry which is preliminary data.</text>
</comment>
<evidence type="ECO:0000313" key="2">
    <source>
        <dbReference type="Proteomes" id="UP001206692"/>
    </source>
</evidence>
<dbReference type="Proteomes" id="UP001206692">
    <property type="component" value="Unassembled WGS sequence"/>
</dbReference>
<keyword evidence="2" id="KW-1185">Reference proteome</keyword>